<evidence type="ECO:0000313" key="2">
    <source>
        <dbReference type="EMBL" id="HFT94292.1"/>
    </source>
</evidence>
<keyword evidence="1" id="KW-1133">Transmembrane helix</keyword>
<reference evidence="2" key="1">
    <citation type="journal article" date="2020" name="mSystems">
        <title>Genome- and Community-Level Interaction Insights into Carbon Utilization and Element Cycling Functions of Hydrothermarchaeota in Hydrothermal Sediment.</title>
        <authorList>
            <person name="Zhou Z."/>
            <person name="Liu Y."/>
            <person name="Xu W."/>
            <person name="Pan J."/>
            <person name="Luo Z.H."/>
            <person name="Li M."/>
        </authorList>
    </citation>
    <scope>NUCLEOTIDE SEQUENCE [LARGE SCALE GENOMIC DNA]</scope>
    <source>
        <strain evidence="2">SpSt-902</strain>
    </source>
</reference>
<keyword evidence="1" id="KW-0812">Transmembrane</keyword>
<keyword evidence="1" id="KW-0472">Membrane</keyword>
<organism evidence="2">
    <name type="scientific">Leptospirillum ferriphilum</name>
    <dbReference type="NCBI Taxonomy" id="178606"/>
    <lineage>
        <taxon>Bacteria</taxon>
        <taxon>Pseudomonadati</taxon>
        <taxon>Nitrospirota</taxon>
        <taxon>Nitrospiria</taxon>
        <taxon>Nitrospirales</taxon>
        <taxon>Nitrospiraceae</taxon>
        <taxon>Leptospirillum</taxon>
    </lineage>
</organism>
<proteinExistence type="predicted"/>
<feature type="transmembrane region" description="Helical" evidence="1">
    <location>
        <begin position="48"/>
        <end position="70"/>
    </location>
</feature>
<comment type="caution">
    <text evidence="2">The sequence shown here is derived from an EMBL/GenBank/DDBJ whole genome shotgun (WGS) entry which is preliminary data.</text>
</comment>
<dbReference type="EMBL" id="DTMM01000221">
    <property type="protein sequence ID" value="HFT94292.1"/>
    <property type="molecule type" value="Genomic_DNA"/>
</dbReference>
<gene>
    <name evidence="2" type="ORF">ENX03_10285</name>
</gene>
<protein>
    <submittedName>
        <fullName evidence="2">Uncharacterized protein</fullName>
    </submittedName>
</protein>
<accession>A0A7C3QVU1</accession>
<sequence length="216" mass="24384">MKENAMDFGSILHLRWVRLAFVVIPLCMMGISLIFYLKPRMGRGISGLAVLTASIQAMAALSVVLFFTALRQYLKYKDAHRVVTKSILSEKDLLKGAFRLGRFSSIDTAPNPEHQLDWSENVWMAITADLMDFLDEHPVQANLLGPILDQCEKGVRELLTSDRKGKEDEFSLPLDGILNLVGPIFRDMKRDPEILKLLQVNPSISRRSERVVSASR</sequence>
<dbReference type="AlphaFoldDB" id="A0A7C3QVU1"/>
<feature type="transmembrane region" description="Helical" evidence="1">
    <location>
        <begin position="16"/>
        <end position="36"/>
    </location>
</feature>
<name>A0A7C3QVU1_9BACT</name>
<evidence type="ECO:0000256" key="1">
    <source>
        <dbReference type="SAM" id="Phobius"/>
    </source>
</evidence>